<feature type="transmembrane region" description="Helical" evidence="7">
    <location>
        <begin position="924"/>
        <end position="947"/>
    </location>
</feature>
<protein>
    <submittedName>
        <fullName evidence="9">RND family transporter</fullName>
    </submittedName>
</protein>
<dbReference type="InterPro" id="IPR023908">
    <property type="entry name" value="xxxLxxG_rpt"/>
</dbReference>
<feature type="transmembrane region" description="Helical" evidence="7">
    <location>
        <begin position="327"/>
        <end position="355"/>
    </location>
</feature>
<feature type="domain" description="Membrane transport protein MMPL" evidence="8">
    <location>
        <begin position="711"/>
        <end position="993"/>
    </location>
</feature>
<keyword evidence="10" id="KW-1185">Reference proteome</keyword>
<dbReference type="GO" id="GO:0005886">
    <property type="term" value="C:plasma membrane"/>
    <property type="evidence" value="ECO:0007669"/>
    <property type="project" value="UniProtKB-SubCell"/>
</dbReference>
<feature type="transmembrane region" description="Helical" evidence="7">
    <location>
        <begin position="22"/>
        <end position="40"/>
    </location>
</feature>
<keyword evidence="3" id="KW-1003">Cell membrane</keyword>
<accession>A0A3N0CPN6</accession>
<evidence type="ECO:0000256" key="2">
    <source>
        <dbReference type="ARBA" id="ARBA00010157"/>
    </source>
</evidence>
<dbReference type="OrthoDB" id="2365435at2"/>
<keyword evidence="4 7" id="KW-0812">Transmembrane</keyword>
<evidence type="ECO:0000259" key="8">
    <source>
        <dbReference type="Pfam" id="PF03176"/>
    </source>
</evidence>
<evidence type="ECO:0000313" key="9">
    <source>
        <dbReference type="EMBL" id="RNL65432.1"/>
    </source>
</evidence>
<evidence type="ECO:0000256" key="1">
    <source>
        <dbReference type="ARBA" id="ARBA00004651"/>
    </source>
</evidence>
<keyword evidence="5 7" id="KW-1133">Transmembrane helix</keyword>
<dbReference type="PANTHER" id="PTHR33406:SF6">
    <property type="entry name" value="MEMBRANE PROTEIN YDGH-RELATED"/>
    <property type="match status" value="1"/>
</dbReference>
<comment type="caution">
    <text evidence="9">The sequence shown here is derived from an EMBL/GenBank/DDBJ whole genome shotgun (WGS) entry which is preliminary data.</text>
</comment>
<evidence type="ECO:0000256" key="4">
    <source>
        <dbReference type="ARBA" id="ARBA00022692"/>
    </source>
</evidence>
<evidence type="ECO:0000256" key="7">
    <source>
        <dbReference type="SAM" id="Phobius"/>
    </source>
</evidence>
<dbReference type="RefSeq" id="WP_123226535.1">
    <property type="nucleotide sequence ID" value="NZ_RJSE01000003.1"/>
</dbReference>
<feature type="transmembrane region" description="Helical" evidence="7">
    <location>
        <begin position="218"/>
        <end position="240"/>
    </location>
</feature>
<keyword evidence="6 7" id="KW-0472">Membrane</keyword>
<dbReference type="InterPro" id="IPR004869">
    <property type="entry name" value="MMPL_dom"/>
</dbReference>
<gene>
    <name evidence="9" type="ORF">EFK50_05630</name>
</gene>
<feature type="transmembrane region" description="Helical" evidence="7">
    <location>
        <begin position="853"/>
        <end position="878"/>
    </location>
</feature>
<evidence type="ECO:0000256" key="5">
    <source>
        <dbReference type="ARBA" id="ARBA00022989"/>
    </source>
</evidence>
<feature type="transmembrane region" description="Helical" evidence="7">
    <location>
        <begin position="884"/>
        <end position="904"/>
    </location>
</feature>
<feature type="transmembrane region" description="Helical" evidence="7">
    <location>
        <begin position="294"/>
        <end position="315"/>
    </location>
</feature>
<feature type="transmembrane region" description="Helical" evidence="7">
    <location>
        <begin position="375"/>
        <end position="399"/>
    </location>
</feature>
<sequence length="999" mass="103543">MNPEGAESATLARLARFAIRRAPLMIGGWLLVVLAVNVLVPQLETVVAKDSTPFVPESAPSLRAVKDMDTTFGNGKSRSFIVLVAARDGGLTKADDTYLTNLADRLRKDTEHVTYVQDITDPTLRSALTSADGEASYFQIGLAGYTGAPTSVGQVEAVRDDAKVGRPEGLDVKVTGASATITDMVVEVENSIVKITAVTLVLIAIILMVIYRSVVITAFVLSVIGIALAAARGVVSFLGVHDIFDVSTFTGSFLTAIVLGATTDYAIFLISRFHEQRRRGVEPREAARVASSRVSAVIIGSALTVILANACLALAHVGLFRTTGPAIAVSVALALGISLTLTPPLVAILGARGWLEPRPRPGSDRGWMQWGNRVVARPGMALAAGLVPLVLLAAFFPVFKPSYDERRVQPDDTESNDGYALMDAHYPVNEALPDFVLVTADHDLRNSRDLAALEQAAASVARVPGVGSVRAVTRPTGTTITEASVGYQAGVVGTRLSEASGKLRDGKQDTTRLVDGAGQLADGAGELAAGAGRAANGAGRVLAGVKSLHTGLERLAHGSRDAVAGSARLRAGASALADGLDTAVEQTQVAVDGLGLAYQALRKSLTCGLDPYCKGAREGIRQVYVGERDQLIPGLREAAAGARQLADGTTDLESGLKRIRGGLATAEAGSAKLRDGQQSLAAGLDDLAAGTSKVADAGSQVAGGTKKLTGSMDELQAGLATAAAYLTSTAQATKTADGGFYLPPSALKDQRFALASGAYLSADGKVARLIVLGTTNAFGHEAASRSRQIAAAANDGLRGTELAGSKVAITGMAATNADITELSSSDFRLVAIVALIAVFLVLLLLIRSIVAASFLLASVVLSYAATMGLAVLVWQLLLGDPLEWTVACIAFVLLVAVGADYNLLLIKRMHEEAPDGSREGIARAVGLTGGVITAAGVIFASSLFAMMSGSVTTLVQLGFTVGLGLLIDTFVVRTLVVPAFAALVGPRLWWPSRVSTPLS</sequence>
<dbReference type="Proteomes" id="UP000267128">
    <property type="component" value="Unassembled WGS sequence"/>
</dbReference>
<evidence type="ECO:0000256" key="3">
    <source>
        <dbReference type="ARBA" id="ARBA00022475"/>
    </source>
</evidence>
<reference evidence="9 10" key="1">
    <citation type="submission" date="2018-11" db="EMBL/GenBank/DDBJ databases">
        <authorList>
            <person name="Li F."/>
        </authorList>
    </citation>
    <scope>NUCLEOTIDE SEQUENCE [LARGE SCALE GENOMIC DNA]</scope>
    <source>
        <strain evidence="9 10">Gsoil 097</strain>
    </source>
</reference>
<evidence type="ECO:0000313" key="10">
    <source>
        <dbReference type="Proteomes" id="UP000267128"/>
    </source>
</evidence>
<feature type="transmembrane region" description="Helical" evidence="7">
    <location>
        <begin position="827"/>
        <end position="846"/>
    </location>
</feature>
<dbReference type="InterPro" id="IPR050545">
    <property type="entry name" value="Mycobact_MmpL"/>
</dbReference>
<name>A0A3N0CPN6_9ACTN</name>
<evidence type="ECO:0000256" key="6">
    <source>
        <dbReference type="ARBA" id="ARBA00023136"/>
    </source>
</evidence>
<proteinExistence type="inferred from homology"/>
<dbReference type="Gene3D" id="1.20.1640.10">
    <property type="entry name" value="Multidrug efflux transporter AcrB transmembrane domain"/>
    <property type="match status" value="2"/>
</dbReference>
<comment type="similarity">
    <text evidence="2">Belongs to the resistance-nodulation-cell division (RND) (TC 2.A.6) family. MmpL subfamily.</text>
</comment>
<dbReference type="PANTHER" id="PTHR33406">
    <property type="entry name" value="MEMBRANE PROTEIN MJ1562-RELATED"/>
    <property type="match status" value="1"/>
</dbReference>
<organism evidence="9 10">
    <name type="scientific">Nocardioides marmoriginsengisoli</name>
    <dbReference type="NCBI Taxonomy" id="661483"/>
    <lineage>
        <taxon>Bacteria</taxon>
        <taxon>Bacillati</taxon>
        <taxon>Actinomycetota</taxon>
        <taxon>Actinomycetes</taxon>
        <taxon>Propionibacteriales</taxon>
        <taxon>Nocardioidaceae</taxon>
        <taxon>Nocardioides</taxon>
    </lineage>
</organism>
<feature type="transmembrane region" description="Helical" evidence="7">
    <location>
        <begin position="252"/>
        <end position="273"/>
    </location>
</feature>
<feature type="transmembrane region" description="Helical" evidence="7">
    <location>
        <begin position="959"/>
        <end position="984"/>
    </location>
</feature>
<feature type="domain" description="Membrane transport protein MMPL" evidence="8">
    <location>
        <begin position="55"/>
        <end position="380"/>
    </location>
</feature>
<dbReference type="NCBIfam" id="TIGR03057">
    <property type="entry name" value="xxxLxxG_by_4"/>
    <property type="match status" value="1"/>
</dbReference>
<dbReference type="Pfam" id="PF03176">
    <property type="entry name" value="MMPL"/>
    <property type="match status" value="2"/>
</dbReference>
<dbReference type="SUPFAM" id="SSF82866">
    <property type="entry name" value="Multidrug efflux transporter AcrB transmembrane domain"/>
    <property type="match status" value="2"/>
</dbReference>
<feature type="transmembrane region" description="Helical" evidence="7">
    <location>
        <begin position="192"/>
        <end position="211"/>
    </location>
</feature>
<dbReference type="EMBL" id="RJSE01000003">
    <property type="protein sequence ID" value="RNL65432.1"/>
    <property type="molecule type" value="Genomic_DNA"/>
</dbReference>
<dbReference type="AlphaFoldDB" id="A0A3N0CPN6"/>
<comment type="subcellular location">
    <subcellularLocation>
        <location evidence="1">Cell membrane</location>
        <topology evidence="1">Multi-pass membrane protein</topology>
    </subcellularLocation>
</comment>